<evidence type="ECO:0000256" key="4">
    <source>
        <dbReference type="ARBA" id="ARBA00023136"/>
    </source>
</evidence>
<dbReference type="Proteomes" id="UP000184171">
    <property type="component" value="Unassembled WGS sequence"/>
</dbReference>
<feature type="transmembrane region" description="Helical" evidence="5">
    <location>
        <begin position="197"/>
        <end position="222"/>
    </location>
</feature>
<dbReference type="Pfam" id="PF04610">
    <property type="entry name" value="TrbL"/>
    <property type="match status" value="1"/>
</dbReference>
<evidence type="ECO:0000313" key="6">
    <source>
        <dbReference type="EMBL" id="SHJ61933.1"/>
    </source>
</evidence>
<dbReference type="STRING" id="1122189.SAMN02745165_02783"/>
<name>A0A1M6KSM8_MALRU</name>
<dbReference type="AlphaFoldDB" id="A0A1M6KSM8"/>
<dbReference type="GO" id="GO:0030255">
    <property type="term" value="P:protein secretion by the type IV secretion system"/>
    <property type="evidence" value="ECO:0007669"/>
    <property type="project" value="InterPro"/>
</dbReference>
<dbReference type="GO" id="GO:0016020">
    <property type="term" value="C:membrane"/>
    <property type="evidence" value="ECO:0007669"/>
    <property type="project" value="UniProtKB-SubCell"/>
</dbReference>
<keyword evidence="3 5" id="KW-1133">Transmembrane helix</keyword>
<reference evidence="6 7" key="1">
    <citation type="submission" date="2016-11" db="EMBL/GenBank/DDBJ databases">
        <authorList>
            <person name="Jaros S."/>
            <person name="Januszkiewicz K."/>
            <person name="Wedrychowicz H."/>
        </authorList>
    </citation>
    <scope>NUCLEOTIDE SEQUENCE [LARGE SCALE GENOMIC DNA]</scope>
    <source>
        <strain evidence="6 7">DSM 5091</strain>
    </source>
</reference>
<feature type="transmembrane region" description="Helical" evidence="5">
    <location>
        <begin position="234"/>
        <end position="255"/>
    </location>
</feature>
<feature type="transmembrane region" description="Helical" evidence="5">
    <location>
        <begin position="71"/>
        <end position="93"/>
    </location>
</feature>
<evidence type="ECO:0000313" key="7">
    <source>
        <dbReference type="Proteomes" id="UP000184171"/>
    </source>
</evidence>
<keyword evidence="7" id="KW-1185">Reference proteome</keyword>
<dbReference type="OrthoDB" id="8752823at2"/>
<evidence type="ECO:0000256" key="2">
    <source>
        <dbReference type="ARBA" id="ARBA00022692"/>
    </source>
</evidence>
<dbReference type="EMBL" id="FQZT01000011">
    <property type="protein sequence ID" value="SHJ61933.1"/>
    <property type="molecule type" value="Genomic_DNA"/>
</dbReference>
<dbReference type="RefSeq" id="WP_072909350.1">
    <property type="nucleotide sequence ID" value="NZ_FQZT01000011.1"/>
</dbReference>
<feature type="transmembrane region" description="Helical" evidence="5">
    <location>
        <begin position="261"/>
        <end position="281"/>
    </location>
</feature>
<keyword evidence="4 5" id="KW-0472">Membrane</keyword>
<feature type="transmembrane region" description="Helical" evidence="5">
    <location>
        <begin position="29"/>
        <end position="50"/>
    </location>
</feature>
<protein>
    <submittedName>
        <fullName evidence="6">Type IV secretion system protein VirB6</fullName>
    </submittedName>
</protein>
<sequence length="332" mass="35604">MPYINVFQRLFEKLGIIIDNYIVNTVGDIITFINPIVNSLLIIYLALWGIAHIRGTIQEPLKDGLGRFLRVVIVLSFALNVGMYSGIIADFLIGAPEQISGVVTTAAPTSALLDDLINKGFALGKTAWDAGGILDPLESFVGIIIWVFTVVTVTYAAFLLLFAKLAMVVLLALGPIFIVFLLFSATQRFFELWLGQVFNYALVLIISVSLIDLMFFIFQAHLTSVLNQVNTSGIPIGIGDTMAIGATAALNFLVLRQAPQISMALGGGIALATQGFISTIIQRSPMLSWLNRTTKATARGAAGAVKTGSLAATASAGNLYRRRFGGNSITGQ</sequence>
<evidence type="ECO:0000256" key="5">
    <source>
        <dbReference type="SAM" id="Phobius"/>
    </source>
</evidence>
<dbReference type="InterPro" id="IPR007688">
    <property type="entry name" value="Conjugal_tfr_TrbL/VirB6"/>
</dbReference>
<feature type="transmembrane region" description="Helical" evidence="5">
    <location>
        <begin position="140"/>
        <end position="161"/>
    </location>
</feature>
<feature type="transmembrane region" description="Helical" evidence="5">
    <location>
        <begin position="168"/>
        <end position="185"/>
    </location>
</feature>
<evidence type="ECO:0000256" key="3">
    <source>
        <dbReference type="ARBA" id="ARBA00022989"/>
    </source>
</evidence>
<accession>A0A1M6KSM8</accession>
<comment type="subcellular location">
    <subcellularLocation>
        <location evidence="1">Membrane</location>
        <topology evidence="1">Multi-pass membrane protein</topology>
    </subcellularLocation>
</comment>
<keyword evidence="2 5" id="KW-0812">Transmembrane</keyword>
<evidence type="ECO:0000256" key="1">
    <source>
        <dbReference type="ARBA" id="ARBA00004141"/>
    </source>
</evidence>
<gene>
    <name evidence="6" type="ORF">SAMN02745165_02783</name>
</gene>
<proteinExistence type="predicted"/>
<organism evidence="6 7">
    <name type="scientific">Malonomonas rubra DSM 5091</name>
    <dbReference type="NCBI Taxonomy" id="1122189"/>
    <lineage>
        <taxon>Bacteria</taxon>
        <taxon>Pseudomonadati</taxon>
        <taxon>Thermodesulfobacteriota</taxon>
        <taxon>Desulfuromonadia</taxon>
        <taxon>Desulfuromonadales</taxon>
        <taxon>Geopsychrobacteraceae</taxon>
        <taxon>Malonomonas</taxon>
    </lineage>
</organism>